<feature type="compositionally biased region" description="Basic and acidic residues" evidence="3">
    <location>
        <begin position="355"/>
        <end position="369"/>
    </location>
</feature>
<keyword evidence="2" id="KW-0186">Copper</keyword>
<dbReference type="Gene3D" id="1.10.1280.10">
    <property type="entry name" value="Di-copper center containing domain from catechol oxidase"/>
    <property type="match status" value="1"/>
</dbReference>
<keyword evidence="1" id="KW-0479">Metal-binding</keyword>
<dbReference type="PRINTS" id="PR00092">
    <property type="entry name" value="TYROSINASE"/>
</dbReference>
<dbReference type="EMBL" id="JAKNSF020000041">
    <property type="protein sequence ID" value="KAK7726799.1"/>
    <property type="molecule type" value="Genomic_DNA"/>
</dbReference>
<feature type="domain" description="Tyrosinase copper-binding" evidence="4">
    <location>
        <begin position="53"/>
        <end position="70"/>
    </location>
</feature>
<dbReference type="PROSITE" id="PS00498">
    <property type="entry name" value="TYROSINASE_2"/>
    <property type="match status" value="1"/>
</dbReference>
<evidence type="ECO:0000313" key="7">
    <source>
        <dbReference type="Proteomes" id="UP001430848"/>
    </source>
</evidence>
<comment type="caution">
    <text evidence="6">The sequence shown here is derived from an EMBL/GenBank/DDBJ whole genome shotgun (WGS) entry which is preliminary data.</text>
</comment>
<evidence type="ECO:0000256" key="3">
    <source>
        <dbReference type="SAM" id="MobiDB-lite"/>
    </source>
</evidence>
<accession>A0ABR1P5A9</accession>
<evidence type="ECO:0000259" key="5">
    <source>
        <dbReference type="PROSITE" id="PS00498"/>
    </source>
</evidence>
<feature type="region of interest" description="Disordered" evidence="3">
    <location>
        <begin position="339"/>
        <end position="379"/>
    </location>
</feature>
<dbReference type="PROSITE" id="PS00497">
    <property type="entry name" value="TYROSINASE_1"/>
    <property type="match status" value="1"/>
</dbReference>
<evidence type="ECO:0000256" key="2">
    <source>
        <dbReference type="ARBA" id="ARBA00023008"/>
    </source>
</evidence>
<dbReference type="InterPro" id="IPR008922">
    <property type="entry name" value="Di-copper_centre_dom_sf"/>
</dbReference>
<organism evidence="6 7">
    <name type="scientific">Diaporthe eres</name>
    <name type="common">Phomopsis oblonga</name>
    <dbReference type="NCBI Taxonomy" id="83184"/>
    <lineage>
        <taxon>Eukaryota</taxon>
        <taxon>Fungi</taxon>
        <taxon>Dikarya</taxon>
        <taxon>Ascomycota</taxon>
        <taxon>Pezizomycotina</taxon>
        <taxon>Sordariomycetes</taxon>
        <taxon>Sordariomycetidae</taxon>
        <taxon>Diaporthales</taxon>
        <taxon>Diaporthaceae</taxon>
        <taxon>Diaporthe</taxon>
        <taxon>Diaporthe eres species complex</taxon>
    </lineage>
</organism>
<dbReference type="Pfam" id="PF00264">
    <property type="entry name" value="Tyrosinase"/>
    <property type="match status" value="1"/>
</dbReference>
<dbReference type="Proteomes" id="UP001430848">
    <property type="component" value="Unassembled WGS sequence"/>
</dbReference>
<keyword evidence="7" id="KW-1185">Reference proteome</keyword>
<feature type="domain" description="Tyrosinase copper-binding" evidence="5">
    <location>
        <begin position="207"/>
        <end position="218"/>
    </location>
</feature>
<dbReference type="InterPro" id="IPR050316">
    <property type="entry name" value="Tyrosinase/Hemocyanin"/>
</dbReference>
<gene>
    <name evidence="6" type="ORF">SLS63_007417</name>
</gene>
<name>A0ABR1P5A9_DIAER</name>
<reference evidence="6 7" key="1">
    <citation type="submission" date="2024-02" db="EMBL/GenBank/DDBJ databases">
        <title>De novo assembly and annotation of 12 fungi associated with fruit tree decline syndrome in Ontario, Canada.</title>
        <authorList>
            <person name="Sulman M."/>
            <person name="Ellouze W."/>
            <person name="Ilyukhin E."/>
        </authorList>
    </citation>
    <scope>NUCLEOTIDE SEQUENCE [LARGE SCALE GENOMIC DNA]</scope>
    <source>
        <strain evidence="6 7">M169</strain>
    </source>
</reference>
<proteinExistence type="predicted"/>
<dbReference type="PANTHER" id="PTHR11474:SF126">
    <property type="entry name" value="TYROSINASE-LIKE PROTEIN TYR-1-RELATED"/>
    <property type="match status" value="1"/>
</dbReference>
<evidence type="ECO:0000256" key="1">
    <source>
        <dbReference type="ARBA" id="ARBA00022723"/>
    </source>
</evidence>
<dbReference type="SUPFAM" id="SSF48056">
    <property type="entry name" value="Di-copper centre-containing domain"/>
    <property type="match status" value="1"/>
</dbReference>
<dbReference type="PANTHER" id="PTHR11474">
    <property type="entry name" value="TYROSINASE FAMILY MEMBER"/>
    <property type="match status" value="1"/>
</dbReference>
<evidence type="ECO:0000259" key="4">
    <source>
        <dbReference type="PROSITE" id="PS00497"/>
    </source>
</evidence>
<evidence type="ECO:0000313" key="6">
    <source>
        <dbReference type="EMBL" id="KAK7726799.1"/>
    </source>
</evidence>
<protein>
    <recommendedName>
        <fullName evidence="4 5">Tyrosinase copper-binding domain-containing protein</fullName>
    </recommendedName>
</protein>
<dbReference type="InterPro" id="IPR002227">
    <property type="entry name" value="Tyrosinase_Cu-bd"/>
</dbReference>
<sequence>MESLTALTDAEKKAYIDAELCLQSSAPRSGIKNAQTRWDELQYIHIAQTNMVHDVGAFLPWHRLYMRVHEQLLQSECGYTGAQPYWDEQADYAAIEAGSISLNESVVFDPDTGFGGNGTGADSCVADGPFTDLELHINQTGFATDYCLSRNLKQSSFLNQANTSLLEACFASANYSEAWTCYKKDPHGAGHSGIGGVMLDVTLSPGDPLFYLHHTFLDYLWWQWQAVDLPSRLTDMTGRNVPIVDYLLVDEDYVFPISVLLENNGDPGNVTTLNHNLWMAGLVPNATIAETAEKMTTSTNKPAPSTKDEVVLDRPQGVYTGENESKRRKSDAARRTAREFDLKQQQRASSLAQAFDRDGKVKAEVKDWQPETLSDGTYGSTAMKGLCDEFAQLASDIVQDFTGGK</sequence>